<dbReference type="Proteomes" id="UP000694865">
    <property type="component" value="Unplaced"/>
</dbReference>
<evidence type="ECO:0000256" key="1">
    <source>
        <dbReference type="ARBA" id="ARBA00022723"/>
    </source>
</evidence>
<evidence type="ECO:0000313" key="4">
    <source>
        <dbReference type="Proteomes" id="UP000694865"/>
    </source>
</evidence>
<proteinExistence type="predicted"/>
<organism evidence="4 5">
    <name type="scientific">Saccoglossus kowalevskii</name>
    <name type="common">Acorn worm</name>
    <dbReference type="NCBI Taxonomy" id="10224"/>
    <lineage>
        <taxon>Eukaryota</taxon>
        <taxon>Metazoa</taxon>
        <taxon>Hemichordata</taxon>
        <taxon>Enteropneusta</taxon>
        <taxon>Harrimaniidae</taxon>
        <taxon>Saccoglossus</taxon>
    </lineage>
</organism>
<gene>
    <name evidence="5" type="primary">LOC102803771</name>
</gene>
<dbReference type="RefSeq" id="XP_006820752.1">
    <property type="nucleotide sequence ID" value="XM_006820689.1"/>
</dbReference>
<evidence type="ECO:0000313" key="5">
    <source>
        <dbReference type="RefSeq" id="XP_006820752.1"/>
    </source>
</evidence>
<evidence type="ECO:0000256" key="2">
    <source>
        <dbReference type="ARBA" id="ARBA00022837"/>
    </source>
</evidence>
<dbReference type="PANTHER" id="PTHR10342">
    <property type="entry name" value="ARYLSULFATASE"/>
    <property type="match status" value="1"/>
</dbReference>
<dbReference type="SUPFAM" id="SSF53649">
    <property type="entry name" value="Alkaline phosphatase-like"/>
    <property type="match status" value="1"/>
</dbReference>
<keyword evidence="2" id="KW-0106">Calcium</keyword>
<protein>
    <submittedName>
        <fullName evidence="5">Arylsulfatase B-like</fullName>
    </submittedName>
</protein>
<dbReference type="Gene3D" id="3.30.1120.10">
    <property type="match status" value="1"/>
</dbReference>
<accession>A0ABM0ML61</accession>
<dbReference type="InterPro" id="IPR017850">
    <property type="entry name" value="Alkaline_phosphatase_core_sf"/>
</dbReference>
<dbReference type="GeneID" id="102803771"/>
<keyword evidence="1" id="KW-0479">Metal-binding</keyword>
<reference evidence="5" key="1">
    <citation type="submission" date="2025-08" db="UniProtKB">
        <authorList>
            <consortium name="RefSeq"/>
        </authorList>
    </citation>
    <scope>IDENTIFICATION</scope>
    <source>
        <tissue evidence="5">Testes</tissue>
    </source>
</reference>
<dbReference type="PANTHER" id="PTHR10342:SF274">
    <property type="entry name" value="ARYLSULFATASE B"/>
    <property type="match status" value="1"/>
</dbReference>
<keyword evidence="4" id="KW-1185">Reference proteome</keyword>
<keyword evidence="3" id="KW-0325">Glycoprotein</keyword>
<evidence type="ECO:0000256" key="3">
    <source>
        <dbReference type="ARBA" id="ARBA00023180"/>
    </source>
</evidence>
<name>A0ABM0ML61_SACKO</name>
<sequence>MGKWKLLTGQNDGDNRWFQPPEINPPVKSIIDTDFDRKRMVRLYNLDEDPTETTDLSLEREDIVLEMLARLTRYASSTVPAQLQTVPRVDRKTMTDCLGPWIDIVELTQL</sequence>
<dbReference type="InterPro" id="IPR047115">
    <property type="entry name" value="ARSB"/>
</dbReference>